<dbReference type="EMBL" id="BGZK01000725">
    <property type="protein sequence ID" value="GBP58003.1"/>
    <property type="molecule type" value="Genomic_DNA"/>
</dbReference>
<evidence type="ECO:0000313" key="1">
    <source>
        <dbReference type="EMBL" id="GBP58003.1"/>
    </source>
</evidence>
<protein>
    <submittedName>
        <fullName evidence="1">Uncharacterized protein</fullName>
    </submittedName>
</protein>
<name>A0A4C1X4E2_EUMVA</name>
<gene>
    <name evidence="1" type="ORF">EVAR_32934_1</name>
</gene>
<dbReference type="Proteomes" id="UP000299102">
    <property type="component" value="Unassembled WGS sequence"/>
</dbReference>
<comment type="caution">
    <text evidence="1">The sequence shown here is derived from an EMBL/GenBank/DDBJ whole genome shotgun (WGS) entry which is preliminary data.</text>
</comment>
<keyword evidence="2" id="KW-1185">Reference proteome</keyword>
<reference evidence="1 2" key="1">
    <citation type="journal article" date="2019" name="Commun. Biol.">
        <title>The bagworm genome reveals a unique fibroin gene that provides high tensile strength.</title>
        <authorList>
            <person name="Kono N."/>
            <person name="Nakamura H."/>
            <person name="Ohtoshi R."/>
            <person name="Tomita M."/>
            <person name="Numata K."/>
            <person name="Arakawa K."/>
        </authorList>
    </citation>
    <scope>NUCLEOTIDE SEQUENCE [LARGE SCALE GENOMIC DNA]</scope>
</reference>
<accession>A0A4C1X4E2</accession>
<dbReference type="OrthoDB" id="7338835at2759"/>
<organism evidence="1 2">
    <name type="scientific">Eumeta variegata</name>
    <name type="common">Bagworm moth</name>
    <name type="synonym">Eumeta japonica</name>
    <dbReference type="NCBI Taxonomy" id="151549"/>
    <lineage>
        <taxon>Eukaryota</taxon>
        <taxon>Metazoa</taxon>
        <taxon>Ecdysozoa</taxon>
        <taxon>Arthropoda</taxon>
        <taxon>Hexapoda</taxon>
        <taxon>Insecta</taxon>
        <taxon>Pterygota</taxon>
        <taxon>Neoptera</taxon>
        <taxon>Endopterygota</taxon>
        <taxon>Lepidoptera</taxon>
        <taxon>Glossata</taxon>
        <taxon>Ditrysia</taxon>
        <taxon>Tineoidea</taxon>
        <taxon>Psychidae</taxon>
        <taxon>Oiketicinae</taxon>
        <taxon>Eumeta</taxon>
    </lineage>
</organism>
<sequence length="229" mass="26443">MSRRKKKIDSQPIPYINDSLSSWTLSTKNKIEKSIENENIQTVSTNKHKKNACARDGKGNHDSYPREKFTSKVELFDSPSQREAYNERLKLIIEIFKYFTHPSRRNASYISETELVSYPNPCKIEFRRGGVTSRRLRFTNSILEPVFVTIYKIMPHTERLRVGNASRFEPQRVPVGLSYEVVLVYKDGEGEESVDRAKIVFVASRNTATPCFQVCDIDLDITPLDIKNM</sequence>
<evidence type="ECO:0000313" key="2">
    <source>
        <dbReference type="Proteomes" id="UP000299102"/>
    </source>
</evidence>
<proteinExistence type="predicted"/>
<dbReference type="AlphaFoldDB" id="A0A4C1X4E2"/>